<gene>
    <name evidence="2" type="ORF">PR048_024592</name>
</gene>
<keyword evidence="3" id="KW-1185">Reference proteome</keyword>
<proteinExistence type="predicted"/>
<organism evidence="2 3">
    <name type="scientific">Dryococelus australis</name>
    <dbReference type="NCBI Taxonomy" id="614101"/>
    <lineage>
        <taxon>Eukaryota</taxon>
        <taxon>Metazoa</taxon>
        <taxon>Ecdysozoa</taxon>
        <taxon>Arthropoda</taxon>
        <taxon>Hexapoda</taxon>
        <taxon>Insecta</taxon>
        <taxon>Pterygota</taxon>
        <taxon>Neoptera</taxon>
        <taxon>Polyneoptera</taxon>
        <taxon>Phasmatodea</taxon>
        <taxon>Verophasmatodea</taxon>
        <taxon>Anareolatae</taxon>
        <taxon>Phasmatidae</taxon>
        <taxon>Eurycanthinae</taxon>
        <taxon>Dryococelus</taxon>
    </lineage>
</organism>
<dbReference type="EMBL" id="JARBHB010000010">
    <property type="protein sequence ID" value="KAJ8873758.1"/>
    <property type="molecule type" value="Genomic_DNA"/>
</dbReference>
<evidence type="ECO:0000313" key="3">
    <source>
        <dbReference type="Proteomes" id="UP001159363"/>
    </source>
</evidence>
<evidence type="ECO:0000313" key="2">
    <source>
        <dbReference type="EMBL" id="KAJ8873758.1"/>
    </source>
</evidence>
<name>A0ABQ9GP35_9NEOP</name>
<feature type="region of interest" description="Disordered" evidence="1">
    <location>
        <begin position="22"/>
        <end position="70"/>
    </location>
</feature>
<dbReference type="Proteomes" id="UP001159363">
    <property type="component" value="Chromosome 9"/>
</dbReference>
<accession>A0ABQ9GP35</accession>
<feature type="region of interest" description="Disordered" evidence="1">
    <location>
        <begin position="229"/>
        <end position="254"/>
    </location>
</feature>
<evidence type="ECO:0000256" key="1">
    <source>
        <dbReference type="SAM" id="MobiDB-lite"/>
    </source>
</evidence>
<reference evidence="2 3" key="1">
    <citation type="submission" date="2023-02" db="EMBL/GenBank/DDBJ databases">
        <title>LHISI_Scaffold_Assembly.</title>
        <authorList>
            <person name="Stuart O.P."/>
            <person name="Cleave R."/>
            <person name="Magrath M.J.L."/>
            <person name="Mikheyev A.S."/>
        </authorList>
    </citation>
    <scope>NUCLEOTIDE SEQUENCE [LARGE SCALE GENOMIC DNA]</scope>
    <source>
        <strain evidence="2">Daus_M_001</strain>
        <tissue evidence="2">Leg muscle</tissue>
    </source>
</reference>
<sequence>MRVKRDEYGAAPECKGEVKREIPEKTRRRAVSPLGTIPKCENPGATPSVIEPDSPRCEASSLTSTPPRPRFISPLGHASYLHNSGGIRLHFACHPEQGRRTGGRTEAERRCFPAGDRGGVVVRLLTSHHGEPVLVPCMITPDFRKWRSGPSQCNSTVDRASWDGRKFARSSAFFLEKLDKKLRQVSADVAALMQFVKHISLLDENPRGLFAVRVRNADSSTSRSAAVVDGNVDRGRDPGAAGRNDSMYRTRVRA</sequence>
<protein>
    <submittedName>
        <fullName evidence="2">Uncharacterized protein</fullName>
    </submittedName>
</protein>
<comment type="caution">
    <text evidence="2">The sequence shown here is derived from an EMBL/GenBank/DDBJ whole genome shotgun (WGS) entry which is preliminary data.</text>
</comment>